<protein>
    <submittedName>
        <fullName evidence="2">Uncharacterized protein</fullName>
    </submittedName>
</protein>
<dbReference type="Proteomes" id="UP000700334">
    <property type="component" value="Unassembled WGS sequence"/>
</dbReference>
<dbReference type="EMBL" id="JAGFMF010011614">
    <property type="protein sequence ID" value="KAG8519137.1"/>
    <property type="molecule type" value="Genomic_DNA"/>
</dbReference>
<evidence type="ECO:0000313" key="2">
    <source>
        <dbReference type="EMBL" id="KAG8519137.1"/>
    </source>
</evidence>
<reference evidence="2" key="1">
    <citation type="journal article" date="2021" name="Evol. Appl.">
        <title>The genome of the Pyrenean desman and the effects of bottlenecks and inbreeding on the genomic landscape of an endangered species.</title>
        <authorList>
            <person name="Escoda L."/>
            <person name="Castresana J."/>
        </authorList>
    </citation>
    <scope>NUCLEOTIDE SEQUENCE</scope>
    <source>
        <strain evidence="2">IBE-C5619</strain>
    </source>
</reference>
<evidence type="ECO:0000313" key="3">
    <source>
        <dbReference type="Proteomes" id="UP000700334"/>
    </source>
</evidence>
<evidence type="ECO:0000256" key="1">
    <source>
        <dbReference type="SAM" id="MobiDB-lite"/>
    </source>
</evidence>
<dbReference type="AlphaFoldDB" id="A0A8J6AHK2"/>
<comment type="caution">
    <text evidence="2">The sequence shown here is derived from an EMBL/GenBank/DDBJ whole genome shotgun (WGS) entry which is preliminary data.</text>
</comment>
<keyword evidence="3" id="KW-1185">Reference proteome</keyword>
<feature type="region of interest" description="Disordered" evidence="1">
    <location>
        <begin position="54"/>
        <end position="85"/>
    </location>
</feature>
<gene>
    <name evidence="2" type="ORF">J0S82_005963</name>
</gene>
<sequence>MGYGRGQRAPKDLSDATCLSFPFAPPTHRTLRVVVTPSQTDFLLRAREPRELYAYTPCPPSSVPSPPLTSQATEPRPTDGCACAHRRLTAPPPGLDACADVDGSR</sequence>
<accession>A0A8J6AHK2</accession>
<proteinExistence type="predicted"/>
<organism evidence="2 3">
    <name type="scientific">Galemys pyrenaicus</name>
    <name type="common">Iberian desman</name>
    <name type="synonym">Pyrenean desman</name>
    <dbReference type="NCBI Taxonomy" id="202257"/>
    <lineage>
        <taxon>Eukaryota</taxon>
        <taxon>Metazoa</taxon>
        <taxon>Chordata</taxon>
        <taxon>Craniata</taxon>
        <taxon>Vertebrata</taxon>
        <taxon>Euteleostomi</taxon>
        <taxon>Mammalia</taxon>
        <taxon>Eutheria</taxon>
        <taxon>Laurasiatheria</taxon>
        <taxon>Eulipotyphla</taxon>
        <taxon>Talpidae</taxon>
        <taxon>Galemys</taxon>
    </lineage>
</organism>
<name>A0A8J6AHK2_GALPY</name>
<feature type="compositionally biased region" description="Pro residues" evidence="1">
    <location>
        <begin position="57"/>
        <end position="67"/>
    </location>
</feature>